<dbReference type="AlphaFoldDB" id="A0A0G0U449"/>
<dbReference type="Gene3D" id="3.40.1440.10">
    <property type="entry name" value="GIY-YIG endonuclease"/>
    <property type="match status" value="1"/>
</dbReference>
<evidence type="ECO:0000259" key="2">
    <source>
        <dbReference type="PROSITE" id="PS50164"/>
    </source>
</evidence>
<accession>A0A0G0U449</accession>
<name>A0A0G0U449_9BACT</name>
<dbReference type="PANTHER" id="PTHR34477:SF5">
    <property type="entry name" value="BSL5627 PROTEIN"/>
    <property type="match status" value="1"/>
</dbReference>
<evidence type="ECO:0000256" key="1">
    <source>
        <dbReference type="ARBA" id="ARBA00007435"/>
    </source>
</evidence>
<comment type="similarity">
    <text evidence="1">Belongs to the UPF0213 family.</text>
</comment>
<dbReference type="SUPFAM" id="SSF82771">
    <property type="entry name" value="GIY-YIG endonuclease"/>
    <property type="match status" value="1"/>
</dbReference>
<dbReference type="PANTHER" id="PTHR34477">
    <property type="entry name" value="UPF0213 PROTEIN YHBQ"/>
    <property type="match status" value="1"/>
</dbReference>
<dbReference type="PROSITE" id="PS50164">
    <property type="entry name" value="GIY_YIG"/>
    <property type="match status" value="1"/>
</dbReference>
<proteinExistence type="inferred from homology"/>
<organism evidence="3 4">
    <name type="scientific">Candidatus Daviesbacteria bacterium GW2011_GWA2_40_9</name>
    <dbReference type="NCBI Taxonomy" id="1618424"/>
    <lineage>
        <taxon>Bacteria</taxon>
        <taxon>Candidatus Daviesiibacteriota</taxon>
    </lineage>
</organism>
<reference evidence="3 4" key="1">
    <citation type="journal article" date="2015" name="Nature">
        <title>rRNA introns, odd ribosomes, and small enigmatic genomes across a large radiation of phyla.</title>
        <authorList>
            <person name="Brown C.T."/>
            <person name="Hug L.A."/>
            <person name="Thomas B.C."/>
            <person name="Sharon I."/>
            <person name="Castelle C.J."/>
            <person name="Singh A."/>
            <person name="Wilkins M.J."/>
            <person name="Williams K.H."/>
            <person name="Banfield J.F."/>
        </authorList>
    </citation>
    <scope>NUCLEOTIDE SEQUENCE [LARGE SCALE GENOMIC DNA]</scope>
</reference>
<dbReference type="InterPro" id="IPR000305">
    <property type="entry name" value="GIY-YIG_endonuc"/>
</dbReference>
<dbReference type="Proteomes" id="UP000034601">
    <property type="component" value="Unassembled WGS sequence"/>
</dbReference>
<evidence type="ECO:0000313" key="3">
    <source>
        <dbReference type="EMBL" id="KKR83868.1"/>
    </source>
</evidence>
<dbReference type="PATRIC" id="fig|1618424.3.peg.95"/>
<feature type="domain" description="GIY-YIG" evidence="2">
    <location>
        <begin position="1"/>
        <end position="50"/>
    </location>
</feature>
<dbReference type="InterPro" id="IPR035901">
    <property type="entry name" value="GIY-YIG_endonuc_sf"/>
</dbReference>
<evidence type="ECO:0000313" key="4">
    <source>
        <dbReference type="Proteomes" id="UP000034601"/>
    </source>
</evidence>
<dbReference type="InterPro" id="IPR050190">
    <property type="entry name" value="UPF0213_domain"/>
</dbReference>
<comment type="caution">
    <text evidence="3">The sequence shown here is derived from an EMBL/GenBank/DDBJ whole genome shotgun (WGS) entry which is preliminary data.</text>
</comment>
<gene>
    <name evidence="3" type="ORF">UU29_C0001G0088</name>
</gene>
<sequence>MYEHKQKLVPGFTAEYNLTKLVYFEVYEDIKLAIAREKSLKNLVRRKKNLLIEKENPYWKDLYDSII</sequence>
<dbReference type="EMBL" id="LCAB01000001">
    <property type="protein sequence ID" value="KKR83868.1"/>
    <property type="molecule type" value="Genomic_DNA"/>
</dbReference>
<protein>
    <submittedName>
        <fullName evidence="3">Excinuclease ABC subunit C</fullName>
    </submittedName>
</protein>